<keyword evidence="2" id="KW-1185">Reference proteome</keyword>
<reference evidence="1 2" key="1">
    <citation type="submission" date="2024-09" db="EMBL/GenBank/DDBJ databases">
        <title>Itraconazole resistance in Madurella fahalii resulting from another homologue of gene encoding cytochrome P450 14-alpha sterol demethylase (CYP51).</title>
        <authorList>
            <person name="Yoshioka I."/>
            <person name="Fahal A.H."/>
            <person name="Kaneko S."/>
            <person name="Yaguchi T."/>
        </authorList>
    </citation>
    <scope>NUCLEOTIDE SEQUENCE [LARGE SCALE GENOMIC DNA]</scope>
    <source>
        <strain evidence="1 2">IFM 68171</strain>
    </source>
</reference>
<organism evidence="1 2">
    <name type="scientific">Madurella fahalii</name>
    <dbReference type="NCBI Taxonomy" id="1157608"/>
    <lineage>
        <taxon>Eukaryota</taxon>
        <taxon>Fungi</taxon>
        <taxon>Dikarya</taxon>
        <taxon>Ascomycota</taxon>
        <taxon>Pezizomycotina</taxon>
        <taxon>Sordariomycetes</taxon>
        <taxon>Sordariomycetidae</taxon>
        <taxon>Sordariales</taxon>
        <taxon>Sordariales incertae sedis</taxon>
        <taxon>Madurella</taxon>
    </lineage>
</organism>
<comment type="caution">
    <text evidence="1">The sequence shown here is derived from an EMBL/GenBank/DDBJ whole genome shotgun (WGS) entry which is preliminary data.</text>
</comment>
<proteinExistence type="predicted"/>
<evidence type="ECO:0000313" key="2">
    <source>
        <dbReference type="Proteomes" id="UP001628179"/>
    </source>
</evidence>
<dbReference type="RefSeq" id="XP_070922632.1">
    <property type="nucleotide sequence ID" value="XM_071066531.1"/>
</dbReference>
<dbReference type="Proteomes" id="UP001628179">
    <property type="component" value="Unassembled WGS sequence"/>
</dbReference>
<evidence type="ECO:0000313" key="1">
    <source>
        <dbReference type="EMBL" id="GAB1320902.1"/>
    </source>
</evidence>
<dbReference type="EMBL" id="BAAFSV010000006">
    <property type="protein sequence ID" value="GAB1320902.1"/>
    <property type="molecule type" value="Genomic_DNA"/>
</dbReference>
<accession>A0ABQ0GT39</accession>
<gene>
    <name evidence="1" type="ORF">MFIFM68171_11112</name>
</gene>
<sequence length="140" mass="15261">MAVQKTERDIERATAEVHLATCKTELNRDVDITCIAATCKTEVQDEELKREVQIKCAAAEMECLCATDLAEAGVYKVKVDTDAAAYKTKQDAEAWSYAAVKTAEANLQKKLRETEGMMAMAEAYSKMSQAFGGPAGLLQS</sequence>
<protein>
    <submittedName>
        <fullName evidence="1">Uncharacterized protein</fullName>
    </submittedName>
</protein>
<dbReference type="GeneID" id="98181854"/>
<name>A0ABQ0GT39_9PEZI</name>